<dbReference type="STRING" id="1005048.CFU_4228"/>
<dbReference type="Gene3D" id="3.40.630.10">
    <property type="entry name" value="Zn peptidases"/>
    <property type="match status" value="1"/>
</dbReference>
<dbReference type="EMBL" id="CP002745">
    <property type="protein sequence ID" value="AEK64049.1"/>
    <property type="molecule type" value="Genomic_DNA"/>
</dbReference>
<protein>
    <recommendedName>
        <fullName evidence="6">Probable succinyl-diaminopimelate desuccinylase</fullName>
        <ecNumber evidence="5">3.5.1.18</ecNumber>
    </recommendedName>
</protein>
<comment type="cofactor">
    <cofactor evidence="1">
        <name>Co(2+)</name>
        <dbReference type="ChEBI" id="CHEBI:48828"/>
    </cofactor>
</comment>
<accession>G0AEB9</accession>
<sequence length="452" mass="48346">MPWQIIEGHSAWAEICPPTFPSHGGNVVESSTPATLLSTAMTKTALSAQLASWIDEHFDEEVGFLQTIVRIPTDTPPGNNAPHADAVAELVTAWGWQAEKHPVPAAVVRDYGMESITNLIIRRQYAGAGPVLALNAHGDVVPPGEGWTKQPYGGEIENGRIYGRATTVSKGDFATYIFAVRALEALGVPLKGALELHFTYDEEFGGLLGPAWLLEKQLTKPDLVIGPGFSYNVVIAHNACLQFEVTVHGKATHGSMPETGHDALQAATKVLQAIYAKLPDLKKISSAIPGITHPTMIVGRIDGGTNTNVVPGKVVLKMDRRMIPEEDPVAVEAEVRAMIAAAVADLPGIRVDIKRLLLARALRPLPGHEKLLASVQKNAQAVLGEAIPANGSALYTDARLYGEHGIPVVLYGAGPRTLMESNAKQADENLALDDLRKATKVVALTLLDFLAQ</sequence>
<dbReference type="SUPFAM" id="SSF55031">
    <property type="entry name" value="Bacterial exopeptidase dimerisation domain"/>
    <property type="match status" value="1"/>
</dbReference>
<evidence type="ECO:0000256" key="6">
    <source>
        <dbReference type="ARBA" id="ARBA00016853"/>
    </source>
</evidence>
<dbReference type="UniPathway" id="UPA00034">
    <property type="reaction ID" value="UER00021"/>
</dbReference>
<evidence type="ECO:0000256" key="7">
    <source>
        <dbReference type="ARBA" id="ARBA00022723"/>
    </source>
</evidence>
<dbReference type="Pfam" id="PF01546">
    <property type="entry name" value="Peptidase_M20"/>
    <property type="match status" value="1"/>
</dbReference>
<evidence type="ECO:0000256" key="1">
    <source>
        <dbReference type="ARBA" id="ARBA00001941"/>
    </source>
</evidence>
<dbReference type="HOGENOM" id="CLU_021802_2_3_4"/>
<dbReference type="Pfam" id="PF07687">
    <property type="entry name" value="M20_dimer"/>
    <property type="match status" value="1"/>
</dbReference>
<dbReference type="InterPro" id="IPR050072">
    <property type="entry name" value="Peptidase_M20A"/>
</dbReference>
<keyword evidence="9" id="KW-0862">Zinc</keyword>
<dbReference type="GO" id="GO:0009014">
    <property type="term" value="F:succinyl-diaminopimelate desuccinylase activity"/>
    <property type="evidence" value="ECO:0007669"/>
    <property type="project" value="UniProtKB-EC"/>
</dbReference>
<dbReference type="Proteomes" id="UP000008392">
    <property type="component" value="Chromosome"/>
</dbReference>
<keyword evidence="7" id="KW-0479">Metal-binding</keyword>
<dbReference type="InterPro" id="IPR002933">
    <property type="entry name" value="Peptidase_M20"/>
</dbReference>
<reference evidence="14" key="6">
    <citation type="submission" date="2011-05" db="EMBL/GenBank/DDBJ databases">
        <title>Complete sequence of Collimonas fungivorans Ter331.</title>
        <authorList>
            <person name="Leveau J.H."/>
        </authorList>
    </citation>
    <scope>NUCLEOTIDE SEQUENCE [LARGE SCALE GENOMIC DNA]</scope>
    <source>
        <strain evidence="14">Ter331</strain>
    </source>
</reference>
<evidence type="ECO:0000313" key="13">
    <source>
        <dbReference type="EMBL" id="AEK64049.1"/>
    </source>
</evidence>
<dbReference type="InterPro" id="IPR010182">
    <property type="entry name" value="ArgE/DapE"/>
</dbReference>
<dbReference type="InterPro" id="IPR001261">
    <property type="entry name" value="ArgE/DapE_CS"/>
</dbReference>
<evidence type="ECO:0000256" key="11">
    <source>
        <dbReference type="ARBA" id="ARBA00051301"/>
    </source>
</evidence>
<dbReference type="EC" id="3.5.1.18" evidence="5"/>
<dbReference type="GO" id="GO:0046872">
    <property type="term" value="F:metal ion binding"/>
    <property type="evidence" value="ECO:0007669"/>
    <property type="project" value="UniProtKB-KW"/>
</dbReference>
<reference evidence="13 14" key="4">
    <citation type="journal article" date="2010" name="Environ. Microbiol.">
        <title>The bacterial genus Collimonas: mycophagy, weathering and other adaptive solutions to life in oligotrophic soil environments.</title>
        <authorList>
            <person name="Leveau J.H."/>
            <person name="Uroz S."/>
            <person name="de Boer W."/>
        </authorList>
    </citation>
    <scope>NUCLEOTIDE SEQUENCE [LARGE SCALE GENOMIC DNA]</scope>
    <source>
        <strain evidence="13 14">Ter331</strain>
    </source>
</reference>
<feature type="domain" description="Peptidase M20 dimerisation" evidence="12">
    <location>
        <begin position="236"/>
        <end position="342"/>
    </location>
</feature>
<reference evidence="13 14" key="1">
    <citation type="journal article" date="2004" name="Environ. Microbiol.">
        <title>Phylogeny-function analysis of (meta)genomic libraries: screening for expression of ribosomal RNA genes by large-insert library fluorescent in situ hybridization (LIL-FISH).</title>
        <authorList>
            <person name="Leveau J.H."/>
            <person name="Gerards S."/>
            <person name="de Boer W."/>
            <person name="van Veen J.A."/>
        </authorList>
    </citation>
    <scope>NUCLEOTIDE SEQUENCE [LARGE SCALE GENOMIC DNA]</scope>
    <source>
        <strain evidence="13 14">Ter331</strain>
    </source>
</reference>
<dbReference type="NCBIfam" id="TIGR01910">
    <property type="entry name" value="DapE-ArgE"/>
    <property type="match status" value="1"/>
</dbReference>
<dbReference type="KEGG" id="cfu:CFU_4228"/>
<evidence type="ECO:0000256" key="2">
    <source>
        <dbReference type="ARBA" id="ARBA00001947"/>
    </source>
</evidence>
<dbReference type="PROSITE" id="PS00758">
    <property type="entry name" value="ARGE_DAPE_CPG2_1"/>
    <property type="match status" value="1"/>
</dbReference>
<dbReference type="Gene3D" id="3.30.70.360">
    <property type="match status" value="1"/>
</dbReference>
<dbReference type="InterPro" id="IPR011650">
    <property type="entry name" value="Peptidase_M20_dimer"/>
</dbReference>
<comment type="cofactor">
    <cofactor evidence="2">
        <name>Zn(2+)</name>
        <dbReference type="ChEBI" id="CHEBI:29105"/>
    </cofactor>
</comment>
<gene>
    <name evidence="13" type="ordered locus">CFU_4228</name>
</gene>
<comment type="similarity">
    <text evidence="4">Belongs to the peptidase M20A family.</text>
</comment>
<reference evidence="13 14" key="3">
    <citation type="journal article" date="2008" name="FEMS Microbiol. Ecol.">
        <title>Identification and characterization of genes underlying chitinolysis in Collimonas fungivorans Ter331.</title>
        <authorList>
            <person name="Fritsche K."/>
            <person name="de Boer W."/>
            <person name="Gerards S."/>
            <person name="van den Berg M."/>
            <person name="van Veen J.A."/>
            <person name="Leveau J.H."/>
        </authorList>
    </citation>
    <scope>NUCLEOTIDE SEQUENCE [LARGE SCALE GENOMIC DNA]</scope>
    <source>
        <strain evidence="13 14">Ter331</strain>
    </source>
</reference>
<evidence type="ECO:0000313" key="14">
    <source>
        <dbReference type="Proteomes" id="UP000008392"/>
    </source>
</evidence>
<comment type="pathway">
    <text evidence="3">Amino-acid biosynthesis; L-lysine biosynthesis via DAP pathway; LL-2,6-diaminopimelate from (S)-tetrahydrodipicolinate (succinylase route): step 3/3.</text>
</comment>
<evidence type="ECO:0000256" key="4">
    <source>
        <dbReference type="ARBA" id="ARBA00006247"/>
    </source>
</evidence>
<dbReference type="PANTHER" id="PTHR43808">
    <property type="entry name" value="ACETYLORNITHINE DEACETYLASE"/>
    <property type="match status" value="1"/>
</dbReference>
<keyword evidence="10" id="KW-0170">Cobalt</keyword>
<evidence type="ECO:0000259" key="12">
    <source>
        <dbReference type="Pfam" id="PF07687"/>
    </source>
</evidence>
<evidence type="ECO:0000256" key="8">
    <source>
        <dbReference type="ARBA" id="ARBA00022801"/>
    </source>
</evidence>
<evidence type="ECO:0000256" key="10">
    <source>
        <dbReference type="ARBA" id="ARBA00023285"/>
    </source>
</evidence>
<evidence type="ECO:0000256" key="5">
    <source>
        <dbReference type="ARBA" id="ARBA00011921"/>
    </source>
</evidence>
<proteinExistence type="inferred from homology"/>
<evidence type="ECO:0000256" key="3">
    <source>
        <dbReference type="ARBA" id="ARBA00005130"/>
    </source>
</evidence>
<evidence type="ECO:0000256" key="9">
    <source>
        <dbReference type="ARBA" id="ARBA00022833"/>
    </source>
</evidence>
<keyword evidence="14" id="KW-1185">Reference proteome</keyword>
<dbReference type="PANTHER" id="PTHR43808:SF32">
    <property type="entry name" value="ARGE_DAPE-RELATED DEACYLASE"/>
    <property type="match status" value="1"/>
</dbReference>
<organism evidence="13 14">
    <name type="scientific">Collimonas fungivorans (strain Ter331)</name>
    <dbReference type="NCBI Taxonomy" id="1005048"/>
    <lineage>
        <taxon>Bacteria</taxon>
        <taxon>Pseudomonadati</taxon>
        <taxon>Pseudomonadota</taxon>
        <taxon>Betaproteobacteria</taxon>
        <taxon>Burkholderiales</taxon>
        <taxon>Oxalobacteraceae</taxon>
        <taxon>Collimonas</taxon>
    </lineage>
</organism>
<dbReference type="SUPFAM" id="SSF53187">
    <property type="entry name" value="Zn-dependent exopeptidases"/>
    <property type="match status" value="1"/>
</dbReference>
<dbReference type="InterPro" id="IPR036264">
    <property type="entry name" value="Bact_exopeptidase_dim_dom"/>
</dbReference>
<dbReference type="eggNOG" id="COG0624">
    <property type="taxonomic scope" value="Bacteria"/>
</dbReference>
<keyword evidence="8 13" id="KW-0378">Hydrolase</keyword>
<comment type="catalytic activity">
    <reaction evidence="11">
        <text>N-succinyl-(2S,6S)-2,6-diaminopimelate + H2O = (2S,6S)-2,6-diaminopimelate + succinate</text>
        <dbReference type="Rhea" id="RHEA:22608"/>
        <dbReference type="ChEBI" id="CHEBI:15377"/>
        <dbReference type="ChEBI" id="CHEBI:30031"/>
        <dbReference type="ChEBI" id="CHEBI:57609"/>
        <dbReference type="ChEBI" id="CHEBI:58087"/>
        <dbReference type="EC" id="3.5.1.18"/>
    </reaction>
</comment>
<reference evidence="13 14" key="5">
    <citation type="journal article" date="2011" name="ISME J.">
        <title>Dual transcriptional profiling of a bacterial/fungal confrontation: Collimonas fungivorans versus Aspergillus niger.</title>
        <authorList>
            <person name="Mela F."/>
            <person name="Fritsche K."/>
            <person name="de Boer W."/>
            <person name="van Veen J.A."/>
            <person name="de Graaff L.H."/>
            <person name="van den Berg M."/>
            <person name="Leveau J.H."/>
        </authorList>
    </citation>
    <scope>NUCLEOTIDE SEQUENCE [LARGE SCALE GENOMIC DNA]</scope>
    <source>
        <strain evidence="13 14">Ter331</strain>
    </source>
</reference>
<reference evidence="13 14" key="2">
    <citation type="journal article" date="2006" name="J. Microbiol. Methods">
        <title>Genomic flank-sequencing of plasposon insertion sites for rapid identification of functional genes.</title>
        <authorList>
            <person name="Leveau J.H."/>
            <person name="Gerards S."/>
            <person name="Fritsche K."/>
            <person name="Zondag G."/>
            <person name="van Veen J.A."/>
        </authorList>
    </citation>
    <scope>NUCLEOTIDE SEQUENCE [LARGE SCALE GENOMIC DNA]</scope>
    <source>
        <strain evidence="13 14">Ter331</strain>
    </source>
</reference>
<name>G0AEB9_COLFT</name>
<dbReference type="GO" id="GO:0009089">
    <property type="term" value="P:lysine biosynthetic process via diaminopimelate"/>
    <property type="evidence" value="ECO:0007669"/>
    <property type="project" value="UniProtKB-UniPathway"/>
</dbReference>
<dbReference type="AlphaFoldDB" id="G0AEB9"/>